<dbReference type="Gene3D" id="3.20.20.10">
    <property type="entry name" value="Alanine racemase"/>
    <property type="match status" value="1"/>
</dbReference>
<comment type="pathway">
    <text evidence="3">Cell wall biogenesis; peptidoglycan biosynthesis.</text>
</comment>
<dbReference type="InterPro" id="IPR011079">
    <property type="entry name" value="Ala_racemase_C"/>
</dbReference>
<dbReference type="PRINTS" id="PR00992">
    <property type="entry name" value="ALARACEMASE"/>
</dbReference>
<evidence type="ECO:0000259" key="9">
    <source>
        <dbReference type="SMART" id="SM01005"/>
    </source>
</evidence>
<feature type="active site" description="Proton acceptor; specific for D-alanine" evidence="8">
    <location>
        <position position="34"/>
    </location>
</feature>
<dbReference type="EMBL" id="OZ034688">
    <property type="protein sequence ID" value="CAL1329426.1"/>
    <property type="molecule type" value="Genomic_DNA"/>
</dbReference>
<comment type="cofactor">
    <cofactor evidence="2 8">
        <name>pyridoxal 5'-phosphate</name>
        <dbReference type="ChEBI" id="CHEBI:597326"/>
    </cofactor>
</comment>
<dbReference type="RefSeq" id="WP_341764889.1">
    <property type="nucleotide sequence ID" value="NZ_OZ034688.1"/>
</dbReference>
<protein>
    <recommendedName>
        <fullName evidence="8">Alanine racemase</fullName>
        <ecNumber evidence="8">5.1.1.1</ecNumber>
    </recommendedName>
</protein>
<dbReference type="Proteomes" id="UP001497533">
    <property type="component" value="Chromosome"/>
</dbReference>
<sequence>MKIATAFINRLAIKNNLQHIKKIAPNKNIIAIVKANAYGHGILEITKTIQNLVDGFGVARLDEALIIRKSGITKPIILLEGFLTTKDLSLIVKNKLNTVIHCNEQLKILKKSKINNKIKIWMKLDVGMYRIGILQKDAEKFYNRLQHCKNVQLPINIISHFSKANTPSSSVTKKQINIYKKFIFNKNGKKSISASAGILLWPEAHFDYIRPGIIMYGVSPQNKKNGSDFGLQPVMTFKTILISIKKYFANEYVGYDGIWTSNKNTYLGVIAVGYGDGYSFNSSSKIPVLINGRKVYIVGKISMDMTIVDLGENSTDKIGDEVLLWGEKLPIEEIANKTGFSNYELLTKLTSRVKIEYFN</sequence>
<dbReference type="InterPro" id="IPR000821">
    <property type="entry name" value="Ala_racemase"/>
</dbReference>
<evidence type="ECO:0000313" key="10">
    <source>
        <dbReference type="EMBL" id="CAL1329426.1"/>
    </source>
</evidence>
<dbReference type="Gene3D" id="2.40.37.10">
    <property type="entry name" value="Lyase, Ornithine Decarboxylase, Chain A, domain 1"/>
    <property type="match status" value="1"/>
</dbReference>
<feature type="binding site" evidence="8">
    <location>
        <position position="130"/>
    </location>
    <ligand>
        <name>substrate</name>
    </ligand>
</feature>
<name>A0ABP1CE71_9GAMM</name>
<proteinExistence type="inferred from homology"/>
<keyword evidence="6 8" id="KW-0413">Isomerase</keyword>
<evidence type="ECO:0000313" key="11">
    <source>
        <dbReference type="Proteomes" id="UP001497533"/>
    </source>
</evidence>
<evidence type="ECO:0000256" key="5">
    <source>
        <dbReference type="ARBA" id="ARBA00022898"/>
    </source>
</evidence>
<dbReference type="GO" id="GO:0008784">
    <property type="term" value="F:alanine racemase activity"/>
    <property type="evidence" value="ECO:0007669"/>
    <property type="project" value="UniProtKB-EC"/>
</dbReference>
<feature type="domain" description="Alanine racemase C-terminal" evidence="9">
    <location>
        <begin position="234"/>
        <end position="358"/>
    </location>
</feature>
<dbReference type="SMART" id="SM01005">
    <property type="entry name" value="Ala_racemase_C"/>
    <property type="match status" value="1"/>
</dbReference>
<dbReference type="Pfam" id="PF00842">
    <property type="entry name" value="Ala_racemase_C"/>
    <property type="match status" value="1"/>
</dbReference>
<dbReference type="PROSITE" id="PS00395">
    <property type="entry name" value="ALANINE_RACEMASE"/>
    <property type="match status" value="1"/>
</dbReference>
<dbReference type="Pfam" id="PF01168">
    <property type="entry name" value="Ala_racemase_N"/>
    <property type="match status" value="1"/>
</dbReference>
<evidence type="ECO:0000256" key="1">
    <source>
        <dbReference type="ARBA" id="ARBA00000316"/>
    </source>
</evidence>
<keyword evidence="5 8" id="KW-0663">Pyridoxal phosphate</keyword>
<comment type="similarity">
    <text evidence="4 8">Belongs to the alanine racemase family.</text>
</comment>
<evidence type="ECO:0000256" key="2">
    <source>
        <dbReference type="ARBA" id="ARBA00001933"/>
    </source>
</evidence>
<gene>
    <name evidence="10" type="primary">alr</name>
    <name evidence="10" type="ORF">PRHACTZTBTEA_510</name>
</gene>
<feature type="modified residue" description="N6-(pyridoxal phosphate)lysine" evidence="8">
    <location>
        <position position="34"/>
    </location>
</feature>
<dbReference type="SUPFAM" id="SSF51419">
    <property type="entry name" value="PLP-binding barrel"/>
    <property type="match status" value="1"/>
</dbReference>
<evidence type="ECO:0000256" key="4">
    <source>
        <dbReference type="ARBA" id="ARBA00007880"/>
    </source>
</evidence>
<comment type="catalytic activity">
    <reaction evidence="1 8">
        <text>L-alanine = D-alanine</text>
        <dbReference type="Rhea" id="RHEA:20249"/>
        <dbReference type="ChEBI" id="CHEBI:57416"/>
        <dbReference type="ChEBI" id="CHEBI:57972"/>
        <dbReference type="EC" id="5.1.1.1"/>
    </reaction>
</comment>
<dbReference type="HAMAP" id="MF_01201">
    <property type="entry name" value="Ala_racemase"/>
    <property type="match status" value="1"/>
</dbReference>
<keyword evidence="11" id="KW-1185">Reference proteome</keyword>
<dbReference type="InterPro" id="IPR029066">
    <property type="entry name" value="PLP-binding_barrel"/>
</dbReference>
<feature type="active site" description="Proton acceptor; specific for L-alanine" evidence="8">
    <location>
        <position position="255"/>
    </location>
</feature>
<comment type="pathway">
    <text evidence="7 8">Amino-acid biosynthesis; D-alanine biosynthesis; D-alanine from L-alanine: step 1/1.</text>
</comment>
<evidence type="ECO:0000256" key="6">
    <source>
        <dbReference type="ARBA" id="ARBA00023235"/>
    </source>
</evidence>
<dbReference type="InterPro" id="IPR001608">
    <property type="entry name" value="Ala_racemase_N"/>
</dbReference>
<comment type="function">
    <text evidence="8">Catalyzes the interconversion of L-alanine and D-alanine. May also act on other amino acids.</text>
</comment>
<organism evidence="10 11">
    <name type="scientific">Candidatus Providencia siddallii</name>
    <dbReference type="NCBI Taxonomy" id="1715285"/>
    <lineage>
        <taxon>Bacteria</taxon>
        <taxon>Pseudomonadati</taxon>
        <taxon>Pseudomonadota</taxon>
        <taxon>Gammaproteobacteria</taxon>
        <taxon>Enterobacterales</taxon>
        <taxon>Morganellaceae</taxon>
        <taxon>Providencia</taxon>
    </lineage>
</organism>
<dbReference type="EC" id="5.1.1.1" evidence="8"/>
<dbReference type="InterPro" id="IPR020622">
    <property type="entry name" value="Ala_racemase_pyridoxalP-BS"/>
</dbReference>
<feature type="binding site" evidence="8">
    <location>
        <position position="303"/>
    </location>
    <ligand>
        <name>substrate</name>
    </ligand>
</feature>
<dbReference type="NCBIfam" id="TIGR00492">
    <property type="entry name" value="alr"/>
    <property type="match status" value="1"/>
</dbReference>
<dbReference type="PANTHER" id="PTHR30511">
    <property type="entry name" value="ALANINE RACEMASE"/>
    <property type="match status" value="1"/>
</dbReference>
<evidence type="ECO:0000256" key="7">
    <source>
        <dbReference type="ARBA" id="ARBA00037912"/>
    </source>
</evidence>
<dbReference type="PANTHER" id="PTHR30511:SF4">
    <property type="entry name" value="ALANINE RACEMASE, BIOSYNTHETIC"/>
    <property type="match status" value="1"/>
</dbReference>
<evidence type="ECO:0000256" key="8">
    <source>
        <dbReference type="HAMAP-Rule" id="MF_01201"/>
    </source>
</evidence>
<evidence type="ECO:0000256" key="3">
    <source>
        <dbReference type="ARBA" id="ARBA00004752"/>
    </source>
</evidence>
<reference evidence="10" key="1">
    <citation type="submission" date="2024-04" db="EMBL/GenBank/DDBJ databases">
        <authorList>
            <person name="Manzano-Marin A."/>
            <person name="Manzano-Marin A."/>
            <person name="Alejandro Manzano Marin A."/>
        </authorList>
    </citation>
    <scope>NUCLEOTIDE SEQUENCE [LARGE SCALE GENOMIC DNA]</scope>
    <source>
        <strain evidence="10">TABTEA</strain>
    </source>
</reference>
<dbReference type="InterPro" id="IPR009006">
    <property type="entry name" value="Ala_racemase/Decarboxylase_C"/>
</dbReference>
<accession>A0ABP1CE71</accession>
<dbReference type="SUPFAM" id="SSF50621">
    <property type="entry name" value="Alanine racemase C-terminal domain-like"/>
    <property type="match status" value="1"/>
</dbReference>